<dbReference type="InterPro" id="IPR020630">
    <property type="entry name" value="THF_DH/CycHdrlase_cat_dom"/>
</dbReference>
<dbReference type="GO" id="GO:0005829">
    <property type="term" value="C:cytosol"/>
    <property type="evidence" value="ECO:0007669"/>
    <property type="project" value="TreeGrafter"/>
</dbReference>
<evidence type="ECO:0000256" key="1">
    <source>
        <dbReference type="ARBA" id="ARBA00004777"/>
    </source>
</evidence>
<gene>
    <name evidence="12 15" type="primary">folD</name>
    <name evidence="15" type="ORF">H9849_06845</name>
</gene>
<evidence type="ECO:0000256" key="4">
    <source>
        <dbReference type="ARBA" id="ARBA00022755"/>
    </source>
</evidence>
<dbReference type="FunFam" id="3.40.50.10860:FF:000001">
    <property type="entry name" value="Bifunctional protein FolD"/>
    <property type="match status" value="1"/>
</dbReference>
<reference evidence="15" key="2">
    <citation type="submission" date="2021-04" db="EMBL/GenBank/DDBJ databases">
        <authorList>
            <person name="Gilroy R."/>
        </authorList>
    </citation>
    <scope>NUCLEOTIDE SEQUENCE</scope>
    <source>
        <strain evidence="15">ChiSxjej3B15-1167</strain>
    </source>
</reference>
<proteinExistence type="inferred from homology"/>
<keyword evidence="7 12" id="KW-0560">Oxidoreductase</keyword>
<comment type="caution">
    <text evidence="15">The sequence shown here is derived from an EMBL/GenBank/DDBJ whole genome shotgun (WGS) entry which is preliminary data.</text>
</comment>
<dbReference type="PANTHER" id="PTHR48099:SF5">
    <property type="entry name" value="C-1-TETRAHYDROFOLATE SYNTHASE, CYTOPLASMIC"/>
    <property type="match status" value="1"/>
</dbReference>
<evidence type="ECO:0000313" key="16">
    <source>
        <dbReference type="Proteomes" id="UP000886805"/>
    </source>
</evidence>
<dbReference type="EC" id="1.5.1.5" evidence="12"/>
<comment type="catalytic activity">
    <reaction evidence="11 12">
        <text>(6R)-5,10-methenyltetrahydrofolate + H2O = (6R)-10-formyltetrahydrofolate + H(+)</text>
        <dbReference type="Rhea" id="RHEA:23700"/>
        <dbReference type="ChEBI" id="CHEBI:15377"/>
        <dbReference type="ChEBI" id="CHEBI:15378"/>
        <dbReference type="ChEBI" id="CHEBI:57455"/>
        <dbReference type="ChEBI" id="CHEBI:195366"/>
        <dbReference type="EC" id="3.5.4.9"/>
    </reaction>
</comment>
<accession>A0A9D1X4N7</accession>
<evidence type="ECO:0000259" key="14">
    <source>
        <dbReference type="Pfam" id="PF02882"/>
    </source>
</evidence>
<dbReference type="EC" id="3.5.4.9" evidence="12"/>
<dbReference type="InterPro" id="IPR020631">
    <property type="entry name" value="THF_DH/CycHdrlase_NAD-bd_dom"/>
</dbReference>
<keyword evidence="3 12" id="KW-0028">Amino-acid biosynthesis</keyword>
<keyword evidence="6 12" id="KW-0521">NADP</keyword>
<dbReference type="PROSITE" id="PS00767">
    <property type="entry name" value="THF_DHG_CYH_2"/>
    <property type="match status" value="1"/>
</dbReference>
<evidence type="ECO:0000256" key="9">
    <source>
        <dbReference type="ARBA" id="ARBA00023167"/>
    </source>
</evidence>
<evidence type="ECO:0000256" key="3">
    <source>
        <dbReference type="ARBA" id="ARBA00022605"/>
    </source>
</evidence>
<evidence type="ECO:0000259" key="13">
    <source>
        <dbReference type="Pfam" id="PF00763"/>
    </source>
</evidence>
<dbReference type="GO" id="GO:0004477">
    <property type="term" value="F:methenyltetrahydrofolate cyclohydrolase activity"/>
    <property type="evidence" value="ECO:0007669"/>
    <property type="project" value="UniProtKB-UniRule"/>
</dbReference>
<dbReference type="InterPro" id="IPR020867">
    <property type="entry name" value="THF_DH/CycHdrlase_CS"/>
</dbReference>
<name>A0A9D1X4N7_9FIRM</name>
<dbReference type="GO" id="GO:0035999">
    <property type="term" value="P:tetrahydrofolate interconversion"/>
    <property type="evidence" value="ECO:0007669"/>
    <property type="project" value="UniProtKB-UniRule"/>
</dbReference>
<feature type="binding site" evidence="12">
    <location>
        <position position="230"/>
    </location>
    <ligand>
        <name>NADP(+)</name>
        <dbReference type="ChEBI" id="CHEBI:58349"/>
    </ligand>
</feature>
<evidence type="ECO:0000256" key="11">
    <source>
        <dbReference type="ARBA" id="ARBA00036357"/>
    </source>
</evidence>
<dbReference type="CDD" id="cd01080">
    <property type="entry name" value="NAD_bind_m-THF_DH_Cyclohyd"/>
    <property type="match status" value="1"/>
</dbReference>
<dbReference type="Proteomes" id="UP000886805">
    <property type="component" value="Unassembled WGS sequence"/>
</dbReference>
<dbReference type="AlphaFoldDB" id="A0A9D1X4N7"/>
<dbReference type="GO" id="GO:0004488">
    <property type="term" value="F:methylenetetrahydrofolate dehydrogenase (NADP+) activity"/>
    <property type="evidence" value="ECO:0007669"/>
    <property type="project" value="UniProtKB-UniRule"/>
</dbReference>
<keyword evidence="5 12" id="KW-0378">Hydrolase</keyword>
<feature type="domain" description="Tetrahydrofolate dehydrogenase/cyclohydrolase NAD(P)-binding" evidence="14">
    <location>
        <begin position="138"/>
        <end position="279"/>
    </location>
</feature>
<comment type="similarity">
    <text evidence="12">Belongs to the tetrahydrofolate dehydrogenase/cyclohydrolase family.</text>
</comment>
<evidence type="ECO:0000313" key="15">
    <source>
        <dbReference type="EMBL" id="HIX72724.1"/>
    </source>
</evidence>
<dbReference type="SUPFAM" id="SSF51735">
    <property type="entry name" value="NAD(P)-binding Rossmann-fold domains"/>
    <property type="match status" value="1"/>
</dbReference>
<sequence>MAIRIDGKKISADIKEELKEQVADLKKDGVSVCLAVIQVGNDPASTVYVGNKKKACAYIGIESRAYELPEETTEEELLALIDQLNNDDSVNGILVQLPIPDHMDEKKVIEAISPKKDVDGFHPQSVGALSIGEPGFVSCTPAGIIQLLKRSGIEIEGKECVVVGRSNIVGKPMAMLLLRENGTVTVCHSRTRNLKEVCRRADILVAAIGKPKFFDASYVKDGAVVIDVGIHRNENNKLCGDVDYDSVIDKVSAITPVPGGVGPMTIAMLMHNCVEAALRMKK</sequence>
<evidence type="ECO:0000256" key="10">
    <source>
        <dbReference type="ARBA" id="ARBA00023268"/>
    </source>
</evidence>
<dbReference type="PROSITE" id="PS00766">
    <property type="entry name" value="THF_DHG_CYH_1"/>
    <property type="match status" value="1"/>
</dbReference>
<evidence type="ECO:0000256" key="7">
    <source>
        <dbReference type="ARBA" id="ARBA00023002"/>
    </source>
</evidence>
<keyword evidence="4 12" id="KW-0658">Purine biosynthesis</keyword>
<keyword evidence="2 12" id="KW-0554">One-carbon metabolism</keyword>
<evidence type="ECO:0000256" key="8">
    <source>
        <dbReference type="ARBA" id="ARBA00023102"/>
    </source>
</evidence>
<dbReference type="PANTHER" id="PTHR48099">
    <property type="entry name" value="C-1-TETRAHYDROFOLATE SYNTHASE, CYTOPLASMIC-RELATED"/>
    <property type="match status" value="1"/>
</dbReference>
<evidence type="ECO:0000256" key="6">
    <source>
        <dbReference type="ARBA" id="ARBA00022857"/>
    </source>
</evidence>
<dbReference type="InterPro" id="IPR046346">
    <property type="entry name" value="Aminoacid_DH-like_N_sf"/>
</dbReference>
<feature type="binding site" evidence="12">
    <location>
        <begin position="164"/>
        <end position="166"/>
    </location>
    <ligand>
        <name>NADP(+)</name>
        <dbReference type="ChEBI" id="CHEBI:58349"/>
    </ligand>
</feature>
<dbReference type="GO" id="GO:0009086">
    <property type="term" value="P:methionine biosynthetic process"/>
    <property type="evidence" value="ECO:0007669"/>
    <property type="project" value="UniProtKB-KW"/>
</dbReference>
<dbReference type="FunFam" id="3.40.50.720:FF:000094">
    <property type="entry name" value="Bifunctional protein FolD"/>
    <property type="match status" value="1"/>
</dbReference>
<dbReference type="SUPFAM" id="SSF53223">
    <property type="entry name" value="Aminoacid dehydrogenase-like, N-terminal domain"/>
    <property type="match status" value="1"/>
</dbReference>
<evidence type="ECO:0000256" key="2">
    <source>
        <dbReference type="ARBA" id="ARBA00022563"/>
    </source>
</evidence>
<keyword evidence="9 12" id="KW-0486">Methionine biosynthesis</keyword>
<keyword evidence="8 12" id="KW-0368">Histidine biosynthesis</keyword>
<comment type="pathway">
    <text evidence="1 12">One-carbon metabolism; tetrahydrofolate interconversion.</text>
</comment>
<dbReference type="GO" id="GO:0000105">
    <property type="term" value="P:L-histidine biosynthetic process"/>
    <property type="evidence" value="ECO:0007669"/>
    <property type="project" value="UniProtKB-KW"/>
</dbReference>
<dbReference type="InterPro" id="IPR036291">
    <property type="entry name" value="NAD(P)-bd_dom_sf"/>
</dbReference>
<dbReference type="Pfam" id="PF02882">
    <property type="entry name" value="THF_DHG_CYH_C"/>
    <property type="match status" value="1"/>
</dbReference>
<dbReference type="NCBIfam" id="NF008058">
    <property type="entry name" value="PRK10792.1"/>
    <property type="match status" value="1"/>
</dbReference>
<organism evidence="15 16">
    <name type="scientific">Candidatus Anaerobutyricum stercoripullorum</name>
    <dbReference type="NCBI Taxonomy" id="2838456"/>
    <lineage>
        <taxon>Bacteria</taxon>
        <taxon>Bacillati</taxon>
        <taxon>Bacillota</taxon>
        <taxon>Clostridia</taxon>
        <taxon>Lachnospirales</taxon>
        <taxon>Lachnospiraceae</taxon>
        <taxon>Anaerobutyricum</taxon>
    </lineage>
</organism>
<comment type="function">
    <text evidence="12">Catalyzes the oxidation of 5,10-methylenetetrahydrofolate to 5,10-methenyltetrahydrofolate and then the hydrolysis of 5,10-methenyltetrahydrofolate to 10-formyltetrahydrofolate.</text>
</comment>
<keyword evidence="10 12" id="KW-0511">Multifunctional enzyme</keyword>
<comment type="caution">
    <text evidence="12">Lacks conserved residue(s) required for the propagation of feature annotation.</text>
</comment>
<evidence type="ECO:0000256" key="12">
    <source>
        <dbReference type="HAMAP-Rule" id="MF_01576"/>
    </source>
</evidence>
<dbReference type="Pfam" id="PF00763">
    <property type="entry name" value="THF_DHG_CYH"/>
    <property type="match status" value="1"/>
</dbReference>
<dbReference type="PRINTS" id="PR00085">
    <property type="entry name" value="THFDHDRGNASE"/>
</dbReference>
<dbReference type="Gene3D" id="3.40.50.10860">
    <property type="entry name" value="Leucine Dehydrogenase, chain A, domain 1"/>
    <property type="match status" value="1"/>
</dbReference>
<evidence type="ECO:0000256" key="5">
    <source>
        <dbReference type="ARBA" id="ARBA00022801"/>
    </source>
</evidence>
<dbReference type="GO" id="GO:0006164">
    <property type="term" value="P:purine nucleotide biosynthetic process"/>
    <property type="evidence" value="ECO:0007669"/>
    <property type="project" value="UniProtKB-KW"/>
</dbReference>
<dbReference type="HAMAP" id="MF_01576">
    <property type="entry name" value="THF_DHG_CYH"/>
    <property type="match status" value="1"/>
</dbReference>
<protein>
    <recommendedName>
        <fullName evidence="12">Bifunctional protein FolD</fullName>
    </recommendedName>
    <domain>
        <recommendedName>
            <fullName evidence="12">Methylenetetrahydrofolate dehydrogenase</fullName>
            <ecNumber evidence="12">1.5.1.5</ecNumber>
        </recommendedName>
    </domain>
    <domain>
        <recommendedName>
            <fullName evidence="12">Methenyltetrahydrofolate cyclohydrolase</fullName>
            <ecNumber evidence="12">3.5.4.9</ecNumber>
        </recommendedName>
    </domain>
</protein>
<dbReference type="Gene3D" id="3.40.50.720">
    <property type="entry name" value="NAD(P)-binding Rossmann-like Domain"/>
    <property type="match status" value="1"/>
</dbReference>
<dbReference type="NCBIfam" id="NF010783">
    <property type="entry name" value="PRK14186.1"/>
    <property type="match status" value="1"/>
</dbReference>
<dbReference type="InterPro" id="IPR000672">
    <property type="entry name" value="THF_DH/CycHdrlase"/>
</dbReference>
<comment type="catalytic activity">
    <reaction evidence="12">
        <text>(6R)-5,10-methylene-5,6,7,8-tetrahydrofolate + NADP(+) = (6R)-5,10-methenyltetrahydrofolate + NADPH</text>
        <dbReference type="Rhea" id="RHEA:22812"/>
        <dbReference type="ChEBI" id="CHEBI:15636"/>
        <dbReference type="ChEBI" id="CHEBI:57455"/>
        <dbReference type="ChEBI" id="CHEBI:57783"/>
        <dbReference type="ChEBI" id="CHEBI:58349"/>
        <dbReference type="EC" id="1.5.1.5"/>
    </reaction>
</comment>
<feature type="domain" description="Tetrahydrofolate dehydrogenase/cyclohydrolase catalytic" evidence="13">
    <location>
        <begin position="5"/>
        <end position="119"/>
    </location>
</feature>
<reference evidence="15" key="1">
    <citation type="journal article" date="2021" name="PeerJ">
        <title>Extensive microbial diversity within the chicken gut microbiome revealed by metagenomics and culture.</title>
        <authorList>
            <person name="Gilroy R."/>
            <person name="Ravi A."/>
            <person name="Getino M."/>
            <person name="Pursley I."/>
            <person name="Horton D.L."/>
            <person name="Alikhan N.F."/>
            <person name="Baker D."/>
            <person name="Gharbi K."/>
            <person name="Hall N."/>
            <person name="Watson M."/>
            <person name="Adriaenssens E.M."/>
            <person name="Foster-Nyarko E."/>
            <person name="Jarju S."/>
            <person name="Secka A."/>
            <person name="Antonio M."/>
            <person name="Oren A."/>
            <person name="Chaudhuri R.R."/>
            <person name="La Ragione R."/>
            <person name="Hildebrand F."/>
            <person name="Pallen M.J."/>
        </authorList>
    </citation>
    <scope>NUCLEOTIDE SEQUENCE</scope>
    <source>
        <strain evidence="15">ChiSxjej3B15-1167</strain>
    </source>
</reference>
<comment type="subunit">
    <text evidence="12">Homodimer.</text>
</comment>
<dbReference type="EMBL" id="DXEQ01000203">
    <property type="protein sequence ID" value="HIX72724.1"/>
    <property type="molecule type" value="Genomic_DNA"/>
</dbReference>